<evidence type="ECO:0000256" key="2">
    <source>
        <dbReference type="ARBA" id="ARBA00005417"/>
    </source>
</evidence>
<evidence type="ECO:0000256" key="8">
    <source>
        <dbReference type="ARBA" id="ARBA00023136"/>
    </source>
</evidence>
<dbReference type="GO" id="GO:0140359">
    <property type="term" value="F:ABC-type transporter activity"/>
    <property type="evidence" value="ECO:0007669"/>
    <property type="project" value="InterPro"/>
</dbReference>
<evidence type="ECO:0000256" key="7">
    <source>
        <dbReference type="ARBA" id="ARBA00022989"/>
    </source>
</evidence>
<dbReference type="CDD" id="cd18544">
    <property type="entry name" value="ABC_6TM_TmrA_like"/>
    <property type="match status" value="1"/>
</dbReference>
<evidence type="ECO:0000313" key="12">
    <source>
        <dbReference type="EMBL" id="ERJ12637.1"/>
    </source>
</evidence>
<dbReference type="Pfam" id="PF00005">
    <property type="entry name" value="ABC_tran"/>
    <property type="match status" value="1"/>
</dbReference>
<dbReference type="InterPro" id="IPR027417">
    <property type="entry name" value="P-loop_NTPase"/>
</dbReference>
<reference evidence="12 13" key="1">
    <citation type="journal article" date="2011" name="J. Bacteriol.">
        <title>Genome sequence of Haloplasma contractile, an unusual contractile bacterium from a deep-sea anoxic brine lake.</title>
        <authorList>
            <person name="Antunes A."/>
            <person name="Alam I."/>
            <person name="El Dorry H."/>
            <person name="Siam R."/>
            <person name="Robertson A."/>
            <person name="Bajic V.B."/>
            <person name="Stingl U."/>
        </authorList>
    </citation>
    <scope>NUCLEOTIDE SEQUENCE [LARGE SCALE GENOMIC DNA]</scope>
    <source>
        <strain evidence="12 13">SSD-17B</strain>
    </source>
</reference>
<name>F7PSH5_9MOLU</name>
<organism evidence="12 13">
    <name type="scientific">Haloplasma contractile SSD-17B</name>
    <dbReference type="NCBI Taxonomy" id="1033810"/>
    <lineage>
        <taxon>Bacteria</taxon>
        <taxon>Bacillati</taxon>
        <taxon>Mycoplasmatota</taxon>
        <taxon>Mollicutes</taxon>
        <taxon>Haloplasmatales</taxon>
        <taxon>Haloplasmataceae</taxon>
        <taxon>Haloplasma</taxon>
    </lineage>
</organism>
<dbReference type="AlphaFoldDB" id="F7PSH5"/>
<reference evidence="12 13" key="2">
    <citation type="journal article" date="2013" name="PLoS ONE">
        <title>INDIGO - INtegrated Data Warehouse of MIcrobial GenOmes with Examples from the Red Sea Extremophiles.</title>
        <authorList>
            <person name="Alam I."/>
            <person name="Antunes A."/>
            <person name="Kamau A.A."/>
            <person name="Ba Alawi W."/>
            <person name="Kalkatawi M."/>
            <person name="Stingl U."/>
            <person name="Bajic V.B."/>
        </authorList>
    </citation>
    <scope>NUCLEOTIDE SEQUENCE [LARGE SCALE GENOMIC DNA]</scope>
    <source>
        <strain evidence="12 13">SSD-17B</strain>
    </source>
</reference>
<protein>
    <submittedName>
        <fullName evidence="12">Multidrug resistance ABC transporter ATP-binding protein</fullName>
    </submittedName>
</protein>
<dbReference type="SUPFAM" id="SSF52540">
    <property type="entry name" value="P-loop containing nucleoside triphosphate hydrolases"/>
    <property type="match status" value="1"/>
</dbReference>
<dbReference type="OrthoDB" id="9770415at2"/>
<keyword evidence="7 9" id="KW-1133">Transmembrane helix</keyword>
<dbReference type="eggNOG" id="COG1132">
    <property type="taxonomic scope" value="Bacteria"/>
</dbReference>
<dbReference type="RefSeq" id="WP_008824784.1">
    <property type="nucleotide sequence ID" value="NZ_AFNU02000004.1"/>
</dbReference>
<feature type="transmembrane region" description="Helical" evidence="9">
    <location>
        <begin position="356"/>
        <end position="384"/>
    </location>
</feature>
<dbReference type="GO" id="GO:0005524">
    <property type="term" value="F:ATP binding"/>
    <property type="evidence" value="ECO:0007669"/>
    <property type="project" value="UniProtKB-KW"/>
</dbReference>
<dbReference type="CDD" id="cd03254">
    <property type="entry name" value="ABCC_Glucan_exporter_like"/>
    <property type="match status" value="1"/>
</dbReference>
<dbReference type="InterPro" id="IPR011527">
    <property type="entry name" value="ABC1_TM_dom"/>
</dbReference>
<dbReference type="Pfam" id="PF00664">
    <property type="entry name" value="ABC_membrane"/>
    <property type="match status" value="1"/>
</dbReference>
<dbReference type="InterPro" id="IPR003593">
    <property type="entry name" value="AAA+_ATPase"/>
</dbReference>
<keyword evidence="6 12" id="KW-0067">ATP-binding</keyword>
<dbReference type="PROSITE" id="PS50929">
    <property type="entry name" value="ABC_TM1F"/>
    <property type="match status" value="1"/>
</dbReference>
<feature type="transmembrane region" description="Helical" evidence="9">
    <location>
        <begin position="158"/>
        <end position="179"/>
    </location>
</feature>
<evidence type="ECO:0000256" key="5">
    <source>
        <dbReference type="ARBA" id="ARBA00022741"/>
    </source>
</evidence>
<comment type="similarity">
    <text evidence="2">Belongs to the ABC transporter superfamily.</text>
</comment>
<keyword evidence="5" id="KW-0547">Nucleotide-binding</keyword>
<dbReference type="Gene3D" id="3.40.50.300">
    <property type="entry name" value="P-loop containing nucleotide triphosphate hydrolases"/>
    <property type="match status" value="1"/>
</dbReference>
<comment type="caution">
    <text evidence="12">The sequence shown here is derived from an EMBL/GenBank/DDBJ whole genome shotgun (WGS) entry which is preliminary data.</text>
</comment>
<dbReference type="GO" id="GO:0005886">
    <property type="term" value="C:plasma membrane"/>
    <property type="evidence" value="ECO:0007669"/>
    <property type="project" value="UniProtKB-SubCell"/>
</dbReference>
<dbReference type="GO" id="GO:0034040">
    <property type="term" value="F:ATPase-coupled lipid transmembrane transporter activity"/>
    <property type="evidence" value="ECO:0007669"/>
    <property type="project" value="TreeGrafter"/>
</dbReference>
<feature type="domain" description="ABC transporter" evidence="10">
    <location>
        <begin position="438"/>
        <end position="672"/>
    </location>
</feature>
<dbReference type="SMART" id="SM00382">
    <property type="entry name" value="AAA"/>
    <property type="match status" value="1"/>
</dbReference>
<feature type="transmembrane region" description="Helical" evidence="9">
    <location>
        <begin position="259"/>
        <end position="276"/>
    </location>
</feature>
<dbReference type="Proteomes" id="UP000005707">
    <property type="component" value="Unassembled WGS sequence"/>
</dbReference>
<feature type="domain" description="ABC transmembrane type-1" evidence="11">
    <location>
        <begin position="19"/>
        <end position="407"/>
    </location>
</feature>
<sequence length="677" mass="77768">MRLRRIWQYAKHYKKLVTFSLIALIISVVLDLLFPFILKTIIDDYIVGIEHPWYQVDESVEESVLFNGKYYSQEKYLSDAEYNKFVEANDDEPPKISRVLLIKRVYYYVDEAIVDGSKDIKGEKLVVTDTNNNEHTYDVAPLSKEEVFNFYRPAIRPITIGVIGILGIYLGLMIFKYIYRFNFLKLGNNVTYDMRKEGFEKIQKIDIDYYDKIPAGKVVARITNDTDTIRDLFARVLVVFVSAGIYFVGIYIGLFTLDVKLAAFSLLLLPILYIWGKFYRARAKKYNEVIRSENSEINAYLNQSIKGMEVIQSFNREEKSFDQFQTHNSKFFEYKNKMLVLNGTLSGNMVRTVHRIIYIVILLYFGWAALGINSMVQVGVIYAFTEYINRLINPVNQVFGNIEMFEQSLVSADRLFHLLDQEGTDVSDDKVPRFRGDINFRNLNFAYENDNYVLKNINLNVKSGETVALVGHTGSGKSSMMNVLLRFYDYEEGTVMIDGSDIRDFSKQAFRRHVGIVLQDPVLFTGTVASNISLNNPLVSDDMIISALRQIGADNFIDKFEKGIHEPVTEMGSNLSTGERQLIAFARAMVYDPAVLVLDEATANIDTETEQLIQKALNVVKRNRTTFVIAHRLSTVKDANQIIVLEKGEILEKGTHDELMVKRGTYYDMYQSQLQQA</sequence>
<dbReference type="InterPro" id="IPR039421">
    <property type="entry name" value="Type_1_exporter"/>
</dbReference>
<dbReference type="InterPro" id="IPR036640">
    <property type="entry name" value="ABC1_TM_sf"/>
</dbReference>
<dbReference type="SUPFAM" id="SSF90123">
    <property type="entry name" value="ABC transporter transmembrane region"/>
    <property type="match status" value="1"/>
</dbReference>
<keyword evidence="13" id="KW-1185">Reference proteome</keyword>
<dbReference type="PANTHER" id="PTHR24221">
    <property type="entry name" value="ATP-BINDING CASSETTE SUB-FAMILY B"/>
    <property type="match status" value="1"/>
</dbReference>
<feature type="transmembrane region" description="Helical" evidence="9">
    <location>
        <begin position="16"/>
        <end position="38"/>
    </location>
</feature>
<keyword evidence="4 9" id="KW-0812">Transmembrane</keyword>
<dbReference type="EMBL" id="AFNU02000004">
    <property type="protein sequence ID" value="ERJ12637.1"/>
    <property type="molecule type" value="Genomic_DNA"/>
</dbReference>
<dbReference type="PANTHER" id="PTHR24221:SF430">
    <property type="entry name" value="MULTIDRUG RESISTANCE ABC TRANSPORTER ATP-BINDING_PERMEASE PROTEIN YHEH-RELATED"/>
    <property type="match status" value="1"/>
</dbReference>
<evidence type="ECO:0000256" key="9">
    <source>
        <dbReference type="SAM" id="Phobius"/>
    </source>
</evidence>
<proteinExistence type="inferred from homology"/>
<evidence type="ECO:0000256" key="3">
    <source>
        <dbReference type="ARBA" id="ARBA00022448"/>
    </source>
</evidence>
<accession>F7PSH5</accession>
<evidence type="ECO:0000313" key="13">
    <source>
        <dbReference type="Proteomes" id="UP000005707"/>
    </source>
</evidence>
<dbReference type="InParanoid" id="F7PSH5"/>
<evidence type="ECO:0000256" key="1">
    <source>
        <dbReference type="ARBA" id="ARBA00004651"/>
    </source>
</evidence>
<gene>
    <name evidence="12" type="ORF">HLPCO_001638</name>
</gene>
<dbReference type="FunCoup" id="F7PSH5">
    <property type="interactions" value="126"/>
</dbReference>
<evidence type="ECO:0000259" key="10">
    <source>
        <dbReference type="PROSITE" id="PS50893"/>
    </source>
</evidence>
<dbReference type="STRING" id="1033810.HLPCO_001638"/>
<dbReference type="FunFam" id="3.40.50.300:FF:000287">
    <property type="entry name" value="Multidrug ABC transporter ATP-binding protein"/>
    <property type="match status" value="1"/>
</dbReference>
<dbReference type="PROSITE" id="PS50893">
    <property type="entry name" value="ABC_TRANSPORTER_2"/>
    <property type="match status" value="1"/>
</dbReference>
<feature type="transmembrane region" description="Helical" evidence="9">
    <location>
        <begin position="232"/>
        <end position="253"/>
    </location>
</feature>
<comment type="subcellular location">
    <subcellularLocation>
        <location evidence="1">Cell membrane</location>
        <topology evidence="1">Multi-pass membrane protein</topology>
    </subcellularLocation>
</comment>
<dbReference type="GO" id="GO:0016887">
    <property type="term" value="F:ATP hydrolysis activity"/>
    <property type="evidence" value="ECO:0007669"/>
    <property type="project" value="InterPro"/>
</dbReference>
<dbReference type="InterPro" id="IPR003439">
    <property type="entry name" value="ABC_transporter-like_ATP-bd"/>
</dbReference>
<keyword evidence="8 9" id="KW-0472">Membrane</keyword>
<evidence type="ECO:0000256" key="6">
    <source>
        <dbReference type="ARBA" id="ARBA00022840"/>
    </source>
</evidence>
<dbReference type="Gene3D" id="1.20.1560.10">
    <property type="entry name" value="ABC transporter type 1, transmembrane domain"/>
    <property type="match status" value="1"/>
</dbReference>
<evidence type="ECO:0000259" key="11">
    <source>
        <dbReference type="PROSITE" id="PS50929"/>
    </source>
</evidence>
<keyword evidence="3" id="KW-0813">Transport</keyword>
<evidence type="ECO:0000256" key="4">
    <source>
        <dbReference type="ARBA" id="ARBA00022692"/>
    </source>
</evidence>